<dbReference type="EMBL" id="DS566133">
    <property type="status" value="NOT_ANNOTATED_CDS"/>
    <property type="molecule type" value="Genomic_DNA"/>
</dbReference>
<evidence type="ECO:0000313" key="1">
    <source>
        <dbReference type="EnsemblProtists" id="Phyra85051"/>
    </source>
</evidence>
<reference evidence="1" key="2">
    <citation type="submission" date="2015-06" db="UniProtKB">
        <authorList>
            <consortium name="EnsemblProtists"/>
        </authorList>
    </citation>
    <scope>IDENTIFICATION</scope>
    <source>
        <strain evidence="1">Pr102</strain>
    </source>
</reference>
<reference evidence="2" key="1">
    <citation type="journal article" date="2006" name="Science">
        <title>Phytophthora genome sequences uncover evolutionary origins and mechanisms of pathogenesis.</title>
        <authorList>
            <person name="Tyler B.M."/>
            <person name="Tripathy S."/>
            <person name="Zhang X."/>
            <person name="Dehal P."/>
            <person name="Jiang R.H."/>
            <person name="Aerts A."/>
            <person name="Arredondo F.D."/>
            <person name="Baxter L."/>
            <person name="Bensasson D."/>
            <person name="Beynon J.L."/>
            <person name="Chapman J."/>
            <person name="Damasceno C.M."/>
            <person name="Dorrance A.E."/>
            <person name="Dou D."/>
            <person name="Dickerman A.W."/>
            <person name="Dubchak I.L."/>
            <person name="Garbelotto M."/>
            <person name="Gijzen M."/>
            <person name="Gordon S.G."/>
            <person name="Govers F."/>
            <person name="Grunwald N.J."/>
            <person name="Huang W."/>
            <person name="Ivors K.L."/>
            <person name="Jones R.W."/>
            <person name="Kamoun S."/>
            <person name="Krampis K."/>
            <person name="Lamour K.H."/>
            <person name="Lee M.K."/>
            <person name="McDonald W.H."/>
            <person name="Medina M."/>
            <person name="Meijer H.J."/>
            <person name="Nordberg E.K."/>
            <person name="Maclean D.J."/>
            <person name="Ospina-Giraldo M.D."/>
            <person name="Morris P.F."/>
            <person name="Phuntumart V."/>
            <person name="Putnam N.H."/>
            <person name="Rash S."/>
            <person name="Rose J.K."/>
            <person name="Sakihama Y."/>
            <person name="Salamov A.A."/>
            <person name="Savidor A."/>
            <person name="Scheuring C.F."/>
            <person name="Smith B.M."/>
            <person name="Sobral B.W."/>
            <person name="Terry A."/>
            <person name="Torto-Alalibo T.A."/>
            <person name="Win J."/>
            <person name="Xu Z."/>
            <person name="Zhang H."/>
            <person name="Grigoriev I.V."/>
            <person name="Rokhsar D.S."/>
            <person name="Boore J.L."/>
        </authorList>
    </citation>
    <scope>NUCLEOTIDE SEQUENCE [LARGE SCALE GENOMIC DNA]</scope>
    <source>
        <strain evidence="2">Pr102</strain>
    </source>
</reference>
<keyword evidence="2" id="KW-1185">Reference proteome</keyword>
<protein>
    <submittedName>
        <fullName evidence="1">Uncharacterized protein</fullName>
    </submittedName>
</protein>
<dbReference type="VEuPathDB" id="FungiDB:KRP23_1674"/>
<evidence type="ECO:0000313" key="2">
    <source>
        <dbReference type="Proteomes" id="UP000005238"/>
    </source>
</evidence>
<dbReference type="AlphaFoldDB" id="H3H3H6"/>
<dbReference type="HOGENOM" id="CLU_1135419_0_0_1"/>
<sequence>MSKTTETTGKTRFSSQRGAVFRFSVSPARVWLENQETKQQWQCTVSSVNDFALKGAGIPHAIVMDYLALSLGRSEASRDTDYEVDLIAMSEGRMRLDFLLKFSIADVVWKPEYQFVLQPIEVTETQMLTAKLRDATDSLERLHAIIPAWVVEDADRPVAHKEMVVQTVALKGTQSWLYLCSLTKQVLEHSGTHVEAATEWGTAVVHKSRDAVVKYWWIVRDTVTQATSAVRQLVLDQYAVTSGSK</sequence>
<dbReference type="OMA" id="LIAMSEG"/>
<name>H3H3H6_PHYRM</name>
<dbReference type="EnsemblProtists" id="Phyra85051">
    <property type="protein sequence ID" value="Phyra85051"/>
    <property type="gene ID" value="Phyra85051"/>
</dbReference>
<accession>H3H3H6</accession>
<proteinExistence type="predicted"/>
<dbReference type="InParanoid" id="H3H3H6"/>
<dbReference type="Proteomes" id="UP000005238">
    <property type="component" value="Unassembled WGS sequence"/>
</dbReference>
<dbReference type="VEuPathDB" id="FungiDB:KRP22_11223"/>
<dbReference type="eggNOG" id="ENOG502SVAP">
    <property type="taxonomic scope" value="Eukaryota"/>
</dbReference>
<organism evidence="1 2">
    <name type="scientific">Phytophthora ramorum</name>
    <name type="common">Sudden oak death agent</name>
    <dbReference type="NCBI Taxonomy" id="164328"/>
    <lineage>
        <taxon>Eukaryota</taxon>
        <taxon>Sar</taxon>
        <taxon>Stramenopiles</taxon>
        <taxon>Oomycota</taxon>
        <taxon>Peronosporomycetes</taxon>
        <taxon>Peronosporales</taxon>
        <taxon>Peronosporaceae</taxon>
        <taxon>Phytophthora</taxon>
    </lineage>
</organism>